<proteinExistence type="predicted"/>
<evidence type="ECO:0000259" key="3">
    <source>
        <dbReference type="PROSITE" id="PS50076"/>
    </source>
</evidence>
<dbReference type="CDD" id="cd06257">
    <property type="entry name" value="DnaJ"/>
    <property type="match status" value="1"/>
</dbReference>
<accession>X6MQ68</accession>
<dbReference type="InterPro" id="IPR001623">
    <property type="entry name" value="DnaJ_domain"/>
</dbReference>
<dbReference type="GO" id="GO:0006457">
    <property type="term" value="P:protein folding"/>
    <property type="evidence" value="ECO:0007669"/>
    <property type="project" value="InterPro"/>
</dbReference>
<dbReference type="InterPro" id="IPR044713">
    <property type="entry name" value="DNJA1/2-like"/>
</dbReference>
<gene>
    <name evidence="4" type="ORF">RFI_21380</name>
</gene>
<feature type="compositionally biased region" description="Basic and acidic residues" evidence="1">
    <location>
        <begin position="65"/>
        <end position="76"/>
    </location>
</feature>
<dbReference type="Proteomes" id="UP000023152">
    <property type="component" value="Unassembled WGS sequence"/>
</dbReference>
<dbReference type="PROSITE" id="PS00636">
    <property type="entry name" value="DNAJ_1"/>
    <property type="match status" value="1"/>
</dbReference>
<dbReference type="InterPro" id="IPR036410">
    <property type="entry name" value="HSP_DnaJ_Cys-rich_dom_sf"/>
</dbReference>
<dbReference type="Pfam" id="PF01556">
    <property type="entry name" value="DnaJ_C"/>
    <property type="match status" value="1"/>
</dbReference>
<organism evidence="4 5">
    <name type="scientific">Reticulomyxa filosa</name>
    <dbReference type="NCBI Taxonomy" id="46433"/>
    <lineage>
        <taxon>Eukaryota</taxon>
        <taxon>Sar</taxon>
        <taxon>Rhizaria</taxon>
        <taxon>Retaria</taxon>
        <taxon>Foraminifera</taxon>
        <taxon>Monothalamids</taxon>
        <taxon>Reticulomyxidae</taxon>
        <taxon>Reticulomyxa</taxon>
    </lineage>
</organism>
<feature type="region of interest" description="Disordered" evidence="1">
    <location>
        <begin position="52"/>
        <end position="79"/>
    </location>
</feature>
<dbReference type="PROSITE" id="PS50076">
    <property type="entry name" value="DNAJ_2"/>
    <property type="match status" value="1"/>
</dbReference>
<feature type="signal peptide" evidence="2">
    <location>
        <begin position="1"/>
        <end position="20"/>
    </location>
</feature>
<dbReference type="Gene3D" id="2.60.260.20">
    <property type="entry name" value="Urease metallochaperone UreE, N-terminal domain"/>
    <property type="match status" value="2"/>
</dbReference>
<dbReference type="EMBL" id="ASPP01018659">
    <property type="protein sequence ID" value="ETO15979.1"/>
    <property type="molecule type" value="Genomic_DNA"/>
</dbReference>
<dbReference type="Pfam" id="PF00226">
    <property type="entry name" value="DnaJ"/>
    <property type="match status" value="1"/>
</dbReference>
<evidence type="ECO:0000256" key="2">
    <source>
        <dbReference type="SAM" id="SignalP"/>
    </source>
</evidence>
<dbReference type="GO" id="GO:0030544">
    <property type="term" value="F:Hsp70 protein binding"/>
    <property type="evidence" value="ECO:0007669"/>
    <property type="project" value="InterPro"/>
</dbReference>
<dbReference type="InterPro" id="IPR018253">
    <property type="entry name" value="DnaJ_domain_CS"/>
</dbReference>
<dbReference type="Gene3D" id="1.10.287.110">
    <property type="entry name" value="DnaJ domain"/>
    <property type="match status" value="1"/>
</dbReference>
<dbReference type="SUPFAM" id="SSF57938">
    <property type="entry name" value="DnaJ/Hsp40 cysteine-rich domain"/>
    <property type="match status" value="1"/>
</dbReference>
<comment type="caution">
    <text evidence="4">The sequence shown here is derived from an EMBL/GenBank/DDBJ whole genome shotgun (WGS) entry which is preliminary data.</text>
</comment>
<dbReference type="InterPro" id="IPR036869">
    <property type="entry name" value="J_dom_sf"/>
</dbReference>
<feature type="chain" id="PRO_5005718619" evidence="2">
    <location>
        <begin position="21"/>
        <end position="416"/>
    </location>
</feature>
<keyword evidence="2" id="KW-0732">Signal</keyword>
<dbReference type="PRINTS" id="PR00625">
    <property type="entry name" value="JDOMAIN"/>
</dbReference>
<evidence type="ECO:0000313" key="4">
    <source>
        <dbReference type="EMBL" id="ETO15979.1"/>
    </source>
</evidence>
<dbReference type="FunFam" id="2.60.260.20:FF:000013">
    <property type="entry name" value="DnaJ subfamily B member 11"/>
    <property type="match status" value="1"/>
</dbReference>
<dbReference type="InterPro" id="IPR008971">
    <property type="entry name" value="HSP40/DnaJ_pept-bd"/>
</dbReference>
<name>X6MQ68_RETFI</name>
<dbReference type="SMART" id="SM00271">
    <property type="entry name" value="DnaJ"/>
    <property type="match status" value="1"/>
</dbReference>
<sequence>MGTKWVFLISFWFLFERLLCIPDTEYYDLLGVKFTASDAEIKKAFRRLSLEKHPDHNKSPNAQQEFERRGEGDCKRSNLSRKRAIETKNKYKQYTRLVEAYDVLKDPDSRHMYDMYGKEGVSNSKQNTGGNGGGGIFDDLFNFFGGGHHQHQAQKMPDAMVDMEVTLSELYNGASKKISFKRNVICNHCRGTGAEGGETKKCPNESICPKCHGKGQTYKKECNVCHGQGVHPQLTQIDVEIEKGMQDGQEIRFARKAEEKPGYMAGDVVAKLKQKTHPHFVRKENDLLTTVDLTLTQALLGFDLNIEHLDGRWINVLFMKHNDITHFGMERKYPKEGMPIHNTPSHFGSLFITFDVIFPDTVDETQKQKLINAFPELSLKGQKLICSAIETFLNAKIKYTVQQPNIQTNRMAMIQF</sequence>
<dbReference type="Gene3D" id="6.20.20.10">
    <property type="match status" value="1"/>
</dbReference>
<evidence type="ECO:0000256" key="1">
    <source>
        <dbReference type="SAM" id="MobiDB-lite"/>
    </source>
</evidence>
<dbReference type="OrthoDB" id="550424at2759"/>
<feature type="domain" description="J" evidence="3">
    <location>
        <begin position="25"/>
        <end position="117"/>
    </location>
</feature>
<dbReference type="PANTHER" id="PTHR43888">
    <property type="entry name" value="DNAJ-LIKE-2, ISOFORM A-RELATED"/>
    <property type="match status" value="1"/>
</dbReference>
<reference evidence="4 5" key="1">
    <citation type="journal article" date="2013" name="Curr. Biol.">
        <title>The Genome of the Foraminiferan Reticulomyxa filosa.</title>
        <authorList>
            <person name="Glockner G."/>
            <person name="Hulsmann N."/>
            <person name="Schleicher M."/>
            <person name="Noegel A.A."/>
            <person name="Eichinger L."/>
            <person name="Gallinger C."/>
            <person name="Pawlowski J."/>
            <person name="Sierra R."/>
            <person name="Euteneuer U."/>
            <person name="Pillet L."/>
            <person name="Moustafa A."/>
            <person name="Platzer M."/>
            <person name="Groth M."/>
            <person name="Szafranski K."/>
            <person name="Schliwa M."/>
        </authorList>
    </citation>
    <scope>NUCLEOTIDE SEQUENCE [LARGE SCALE GENOMIC DNA]</scope>
</reference>
<dbReference type="InterPro" id="IPR002939">
    <property type="entry name" value="DnaJ_C"/>
</dbReference>
<dbReference type="CDD" id="cd10747">
    <property type="entry name" value="DnaJ_C"/>
    <property type="match status" value="1"/>
</dbReference>
<protein>
    <submittedName>
        <fullName evidence="4">Chaperone protein DNAJ</fullName>
    </submittedName>
</protein>
<evidence type="ECO:0000313" key="5">
    <source>
        <dbReference type="Proteomes" id="UP000023152"/>
    </source>
</evidence>
<dbReference type="SUPFAM" id="SSF49493">
    <property type="entry name" value="HSP40/DnaJ peptide-binding domain"/>
    <property type="match status" value="2"/>
</dbReference>
<keyword evidence="5" id="KW-1185">Reference proteome</keyword>
<dbReference type="SUPFAM" id="SSF46565">
    <property type="entry name" value="Chaperone J-domain"/>
    <property type="match status" value="1"/>
</dbReference>
<dbReference type="GO" id="GO:0051082">
    <property type="term" value="F:unfolded protein binding"/>
    <property type="evidence" value="ECO:0007669"/>
    <property type="project" value="InterPro"/>
</dbReference>
<dbReference type="AlphaFoldDB" id="X6MQ68"/>